<comment type="caution">
    <text evidence="5">The sequence shown here is derived from an EMBL/GenBank/DDBJ whole genome shotgun (WGS) entry which is preliminary data.</text>
</comment>
<dbReference type="Gene3D" id="3.40.1410.10">
    <property type="entry name" value="Chorismate lyase-like"/>
    <property type="match status" value="1"/>
</dbReference>
<dbReference type="InterPro" id="IPR050679">
    <property type="entry name" value="Bact_HTH_transcr_reg"/>
</dbReference>
<dbReference type="SMART" id="SM00345">
    <property type="entry name" value="HTH_GNTR"/>
    <property type="match status" value="1"/>
</dbReference>
<dbReference type="RefSeq" id="WP_183312678.1">
    <property type="nucleotide sequence ID" value="NZ_JACIEW010000013.1"/>
</dbReference>
<keyword evidence="1" id="KW-0805">Transcription regulation</keyword>
<dbReference type="SMART" id="SM00866">
    <property type="entry name" value="UTRA"/>
    <property type="match status" value="1"/>
</dbReference>
<accession>A0A7W6IQD8</accession>
<sequence>MTEIDFHQLNDKIWASGVRRDDLVQRVANALREQIEQGIIPVGTKFMPEAELAKQLNISRPSLREAIRILAHDGHLQVRHGVGTFVSRASKPMFGSLEQMRSMTDLIRDAGGTSGHRDLQIEHIAAADKIAAELGVDEGAPLGRIRRVRLVDDRPFVYANEYLVLQHAEKDFGALSQFTGGSIYQFLRERFSRPISHSKLRVSAVAADTELAGLLQLKRGAPLLRMHELHVDANNVPMLLSINYHNTEVVEFTSMRAGMPT</sequence>
<evidence type="ECO:0000259" key="4">
    <source>
        <dbReference type="PROSITE" id="PS50949"/>
    </source>
</evidence>
<dbReference type="InterPro" id="IPR036388">
    <property type="entry name" value="WH-like_DNA-bd_sf"/>
</dbReference>
<dbReference type="InterPro" id="IPR011663">
    <property type="entry name" value="UTRA"/>
</dbReference>
<dbReference type="InterPro" id="IPR028978">
    <property type="entry name" value="Chorismate_lyase_/UTRA_dom_sf"/>
</dbReference>
<protein>
    <submittedName>
        <fullName evidence="5">GntR family transcriptional regulator</fullName>
    </submittedName>
</protein>
<dbReference type="InterPro" id="IPR000524">
    <property type="entry name" value="Tscrpt_reg_HTH_GntR"/>
</dbReference>
<keyword evidence="6" id="KW-1185">Reference proteome</keyword>
<dbReference type="GO" id="GO:0045892">
    <property type="term" value="P:negative regulation of DNA-templated transcription"/>
    <property type="evidence" value="ECO:0007669"/>
    <property type="project" value="TreeGrafter"/>
</dbReference>
<dbReference type="PRINTS" id="PR00035">
    <property type="entry name" value="HTHGNTR"/>
</dbReference>
<dbReference type="Pfam" id="PF07702">
    <property type="entry name" value="UTRA"/>
    <property type="match status" value="1"/>
</dbReference>
<evidence type="ECO:0000256" key="1">
    <source>
        <dbReference type="ARBA" id="ARBA00023015"/>
    </source>
</evidence>
<dbReference type="Gene3D" id="1.10.10.10">
    <property type="entry name" value="Winged helix-like DNA-binding domain superfamily/Winged helix DNA-binding domain"/>
    <property type="match status" value="1"/>
</dbReference>
<dbReference type="PANTHER" id="PTHR44846:SF17">
    <property type="entry name" value="GNTR-FAMILY TRANSCRIPTIONAL REGULATOR"/>
    <property type="match status" value="1"/>
</dbReference>
<evidence type="ECO:0000313" key="6">
    <source>
        <dbReference type="Proteomes" id="UP000547011"/>
    </source>
</evidence>
<keyword evidence="3" id="KW-0804">Transcription</keyword>
<feature type="domain" description="HTH gntR-type" evidence="4">
    <location>
        <begin position="21"/>
        <end position="89"/>
    </location>
</feature>
<evidence type="ECO:0000313" key="5">
    <source>
        <dbReference type="EMBL" id="MBB4053930.1"/>
    </source>
</evidence>
<dbReference type="GO" id="GO:0003700">
    <property type="term" value="F:DNA-binding transcription factor activity"/>
    <property type="evidence" value="ECO:0007669"/>
    <property type="project" value="InterPro"/>
</dbReference>
<dbReference type="PANTHER" id="PTHR44846">
    <property type="entry name" value="MANNOSYL-D-GLYCERATE TRANSPORT/METABOLISM SYSTEM REPRESSOR MNGR-RELATED"/>
    <property type="match status" value="1"/>
</dbReference>
<dbReference type="PROSITE" id="PS50949">
    <property type="entry name" value="HTH_GNTR"/>
    <property type="match status" value="1"/>
</dbReference>
<dbReference type="AlphaFoldDB" id="A0A7W6IQD8"/>
<evidence type="ECO:0000256" key="2">
    <source>
        <dbReference type="ARBA" id="ARBA00023125"/>
    </source>
</evidence>
<organism evidence="5 6">
    <name type="scientific">Devosia subaequoris</name>
    <dbReference type="NCBI Taxonomy" id="395930"/>
    <lineage>
        <taxon>Bacteria</taxon>
        <taxon>Pseudomonadati</taxon>
        <taxon>Pseudomonadota</taxon>
        <taxon>Alphaproteobacteria</taxon>
        <taxon>Hyphomicrobiales</taxon>
        <taxon>Devosiaceae</taxon>
        <taxon>Devosia</taxon>
    </lineage>
</organism>
<proteinExistence type="predicted"/>
<gene>
    <name evidence="5" type="ORF">GGR20_003601</name>
</gene>
<reference evidence="5 6" key="1">
    <citation type="submission" date="2020-08" db="EMBL/GenBank/DDBJ databases">
        <title>Genomic Encyclopedia of Type Strains, Phase IV (KMG-IV): sequencing the most valuable type-strain genomes for metagenomic binning, comparative biology and taxonomic classification.</title>
        <authorList>
            <person name="Goeker M."/>
        </authorList>
    </citation>
    <scope>NUCLEOTIDE SEQUENCE [LARGE SCALE GENOMIC DNA]</scope>
    <source>
        <strain evidence="5 6">DSM 23447</strain>
    </source>
</reference>
<name>A0A7W6IQD8_9HYPH</name>
<dbReference type="Pfam" id="PF00392">
    <property type="entry name" value="GntR"/>
    <property type="match status" value="1"/>
</dbReference>
<evidence type="ECO:0000256" key="3">
    <source>
        <dbReference type="ARBA" id="ARBA00023163"/>
    </source>
</evidence>
<dbReference type="SUPFAM" id="SSF46785">
    <property type="entry name" value="Winged helix' DNA-binding domain"/>
    <property type="match status" value="1"/>
</dbReference>
<dbReference type="EMBL" id="JACIEW010000013">
    <property type="protein sequence ID" value="MBB4053930.1"/>
    <property type="molecule type" value="Genomic_DNA"/>
</dbReference>
<dbReference type="InterPro" id="IPR036390">
    <property type="entry name" value="WH_DNA-bd_sf"/>
</dbReference>
<keyword evidence="2" id="KW-0238">DNA-binding</keyword>
<dbReference type="SUPFAM" id="SSF64288">
    <property type="entry name" value="Chorismate lyase-like"/>
    <property type="match status" value="1"/>
</dbReference>
<dbReference type="GO" id="GO:0003677">
    <property type="term" value="F:DNA binding"/>
    <property type="evidence" value="ECO:0007669"/>
    <property type="project" value="UniProtKB-KW"/>
</dbReference>
<dbReference type="CDD" id="cd07377">
    <property type="entry name" value="WHTH_GntR"/>
    <property type="match status" value="1"/>
</dbReference>
<dbReference type="Proteomes" id="UP000547011">
    <property type="component" value="Unassembled WGS sequence"/>
</dbReference>